<feature type="region of interest" description="Disordered" evidence="1">
    <location>
        <begin position="42"/>
        <end position="94"/>
    </location>
</feature>
<keyword evidence="2" id="KW-1133">Transmembrane helix</keyword>
<name>A0A239HXI0_9ACTN</name>
<keyword evidence="4" id="KW-1185">Reference proteome</keyword>
<dbReference type="Proteomes" id="UP000198415">
    <property type="component" value="Unassembled WGS sequence"/>
</dbReference>
<protein>
    <submittedName>
        <fullName evidence="3">Uncharacterized protein</fullName>
    </submittedName>
</protein>
<gene>
    <name evidence="3" type="ORF">SAMN06264365_12682</name>
</gene>
<evidence type="ECO:0000256" key="1">
    <source>
        <dbReference type="SAM" id="MobiDB-lite"/>
    </source>
</evidence>
<feature type="compositionally biased region" description="Low complexity" evidence="1">
    <location>
        <begin position="42"/>
        <end position="72"/>
    </location>
</feature>
<evidence type="ECO:0000313" key="4">
    <source>
        <dbReference type="Proteomes" id="UP000198415"/>
    </source>
</evidence>
<dbReference type="OrthoDB" id="3697810at2"/>
<organism evidence="3 4">
    <name type="scientific">Actinoplanes regularis</name>
    <dbReference type="NCBI Taxonomy" id="52697"/>
    <lineage>
        <taxon>Bacteria</taxon>
        <taxon>Bacillati</taxon>
        <taxon>Actinomycetota</taxon>
        <taxon>Actinomycetes</taxon>
        <taxon>Micromonosporales</taxon>
        <taxon>Micromonosporaceae</taxon>
        <taxon>Actinoplanes</taxon>
    </lineage>
</organism>
<proteinExistence type="predicted"/>
<dbReference type="AlphaFoldDB" id="A0A239HXI0"/>
<feature type="transmembrane region" description="Helical" evidence="2">
    <location>
        <begin position="15"/>
        <end position="34"/>
    </location>
</feature>
<dbReference type="EMBL" id="FZNR01000026">
    <property type="protein sequence ID" value="SNS86067.1"/>
    <property type="molecule type" value="Genomic_DNA"/>
</dbReference>
<keyword evidence="2" id="KW-0472">Membrane</keyword>
<evidence type="ECO:0000313" key="3">
    <source>
        <dbReference type="EMBL" id="SNS86067.1"/>
    </source>
</evidence>
<keyword evidence="2" id="KW-0812">Transmembrane</keyword>
<sequence>MSAQDVTSSAARRRWFITVLLAMVILAVVAGIALSRSRDTEAATGLGTSPTATTSLAAPSVAASDPASAPAATGTQTSRSVPTHKVTTSTAPATTAPAGPSIAYFRVATKPSCPSGTDQVRYEGQPVVLEWKATGADKTTLSVDGPGIYDEYGATGSATLNFPCGGDPGSFQTHTYTLKAIGPDGTKSKTLTVKAKVNEIATT</sequence>
<dbReference type="RefSeq" id="WP_089298320.1">
    <property type="nucleotide sequence ID" value="NZ_BOMU01000106.1"/>
</dbReference>
<accession>A0A239HXI0</accession>
<evidence type="ECO:0000256" key="2">
    <source>
        <dbReference type="SAM" id="Phobius"/>
    </source>
</evidence>
<reference evidence="3 4" key="1">
    <citation type="submission" date="2017-06" db="EMBL/GenBank/DDBJ databases">
        <authorList>
            <person name="Kim H.J."/>
            <person name="Triplett B.A."/>
        </authorList>
    </citation>
    <scope>NUCLEOTIDE SEQUENCE [LARGE SCALE GENOMIC DNA]</scope>
    <source>
        <strain evidence="3 4">DSM 43151</strain>
    </source>
</reference>